<feature type="transmembrane region" description="Helical" evidence="2">
    <location>
        <begin position="327"/>
        <end position="345"/>
    </location>
</feature>
<feature type="transmembrane region" description="Helical" evidence="2">
    <location>
        <begin position="357"/>
        <end position="387"/>
    </location>
</feature>
<evidence type="ECO:0000256" key="2">
    <source>
        <dbReference type="SAM" id="Phobius"/>
    </source>
</evidence>
<feature type="transmembrane region" description="Helical" evidence="2">
    <location>
        <begin position="12"/>
        <end position="37"/>
    </location>
</feature>
<reference evidence="3" key="1">
    <citation type="submission" date="2021-04" db="EMBL/GenBank/DDBJ databases">
        <title>Genome based classification of Actinospica acidithermotolerans sp. nov., an actinobacterium isolated from an Indonesian hot spring.</title>
        <authorList>
            <person name="Kusuma A.B."/>
            <person name="Putra K.E."/>
            <person name="Nafisah S."/>
            <person name="Loh J."/>
            <person name="Nouioui I."/>
            <person name="Goodfellow M."/>
        </authorList>
    </citation>
    <scope>NUCLEOTIDE SEQUENCE</scope>
    <source>
        <strain evidence="3">CSCA 57</strain>
    </source>
</reference>
<feature type="transmembrane region" description="Helical" evidence="2">
    <location>
        <begin position="149"/>
        <end position="168"/>
    </location>
</feature>
<keyword evidence="4" id="KW-1185">Reference proteome</keyword>
<comment type="caution">
    <text evidence="3">The sequence shown here is derived from an EMBL/GenBank/DDBJ whole genome shotgun (WGS) entry which is preliminary data.</text>
</comment>
<keyword evidence="2" id="KW-0812">Transmembrane</keyword>
<feature type="transmembrane region" description="Helical" evidence="2">
    <location>
        <begin position="215"/>
        <end position="235"/>
    </location>
</feature>
<feature type="transmembrane region" description="Helical" evidence="2">
    <location>
        <begin position="96"/>
        <end position="116"/>
    </location>
</feature>
<dbReference type="PANTHER" id="PTHR30199:SF0">
    <property type="entry name" value="INNER MEMBRANE PROTEIN YDCO"/>
    <property type="match status" value="1"/>
</dbReference>
<accession>A0A941IP87</accession>
<dbReference type="RefSeq" id="WP_212529355.1">
    <property type="nucleotide sequence ID" value="NZ_JAGSOG010000072.1"/>
</dbReference>
<evidence type="ECO:0000256" key="1">
    <source>
        <dbReference type="SAM" id="MobiDB-lite"/>
    </source>
</evidence>
<sequence length="425" mass="42553">MERSLYGTGARGLLQPVVAGLVTALVGFSASFPLVVVGLRAVGADQGQAVAALFALCLAVGGLNIWYAVSTRKPISVAWSTPGAALLASAGHQHSGYPAAVGAFIIAGLLTVATGLSSRLVGLIGRIPGPITSAVLAGVLWPLCLAPVQAAVGLPGLAIAPIAVWLLLSRLARRWAAPGALATVLVEAVVRRHSGHASALGVALMPHFSFTVPRFTVGALVGIALPLYIITMAAQNLSGQAVLRGLGYRTELRPALLGTGAVTAVGAPLGVFAVCLAAISAALAAGPDAHPDPRRRWIATASAGVFYLALGLSAALSAALLAASPPLLIATIAGLALMGTLGSALSNAVSDERHREAAVIAFAVTASGISVLSIGAAFWGLVCGLAIHVFLRRDPPTAAATPAATPEPSRVSVANSHTDPLLPAG</sequence>
<feature type="transmembrane region" description="Helical" evidence="2">
    <location>
        <begin position="297"/>
        <end position="321"/>
    </location>
</feature>
<dbReference type="EMBL" id="JAGSOG010000072">
    <property type="protein sequence ID" value="MBR7834839.1"/>
    <property type="molecule type" value="Genomic_DNA"/>
</dbReference>
<dbReference type="Proteomes" id="UP000675781">
    <property type="component" value="Unassembled WGS sequence"/>
</dbReference>
<dbReference type="GO" id="GO:0005886">
    <property type="term" value="C:plasma membrane"/>
    <property type="evidence" value="ECO:0007669"/>
    <property type="project" value="TreeGrafter"/>
</dbReference>
<dbReference type="NCBIfam" id="TIGR00843">
    <property type="entry name" value="benE"/>
    <property type="match status" value="1"/>
</dbReference>
<keyword evidence="2" id="KW-1133">Transmembrane helix</keyword>
<dbReference type="PANTHER" id="PTHR30199">
    <property type="entry name" value="MFS FAMILY TRANSPORTER, PREDICTED SUBSTRATE BENZOATE"/>
    <property type="match status" value="1"/>
</dbReference>
<evidence type="ECO:0000313" key="4">
    <source>
        <dbReference type="Proteomes" id="UP000675781"/>
    </source>
</evidence>
<evidence type="ECO:0000313" key="3">
    <source>
        <dbReference type="EMBL" id="MBR7834839.1"/>
    </source>
</evidence>
<dbReference type="GO" id="GO:0042925">
    <property type="term" value="F:benzoate transmembrane transporter activity"/>
    <property type="evidence" value="ECO:0007669"/>
    <property type="project" value="InterPro"/>
</dbReference>
<dbReference type="Pfam" id="PF03594">
    <property type="entry name" value="BenE"/>
    <property type="match status" value="1"/>
</dbReference>
<dbReference type="AlphaFoldDB" id="A0A941IP87"/>
<feature type="transmembrane region" description="Helical" evidence="2">
    <location>
        <begin position="49"/>
        <end position="69"/>
    </location>
</feature>
<protein>
    <submittedName>
        <fullName evidence="3">Benzoate/H(+) symporter BenE family transporter</fullName>
    </submittedName>
</protein>
<keyword evidence="2" id="KW-0472">Membrane</keyword>
<feature type="transmembrane region" description="Helical" evidence="2">
    <location>
        <begin position="255"/>
        <end position="285"/>
    </location>
</feature>
<proteinExistence type="predicted"/>
<dbReference type="InterPro" id="IPR004711">
    <property type="entry name" value="Benzoate_Transporter"/>
</dbReference>
<feature type="transmembrane region" description="Helical" evidence="2">
    <location>
        <begin position="123"/>
        <end position="143"/>
    </location>
</feature>
<feature type="compositionally biased region" description="Low complexity" evidence="1">
    <location>
        <begin position="398"/>
        <end position="408"/>
    </location>
</feature>
<feature type="region of interest" description="Disordered" evidence="1">
    <location>
        <begin position="398"/>
        <end position="425"/>
    </location>
</feature>
<gene>
    <name evidence="3" type="ORF">KDL01_16320</name>
</gene>
<name>A0A941IP87_9ACTN</name>
<organism evidence="3 4">
    <name type="scientific">Actinospica durhamensis</name>
    <dbReference type="NCBI Taxonomy" id="1508375"/>
    <lineage>
        <taxon>Bacteria</taxon>
        <taxon>Bacillati</taxon>
        <taxon>Actinomycetota</taxon>
        <taxon>Actinomycetes</taxon>
        <taxon>Catenulisporales</taxon>
        <taxon>Actinospicaceae</taxon>
        <taxon>Actinospica</taxon>
    </lineage>
</organism>